<feature type="transmembrane region" description="Helical" evidence="1">
    <location>
        <begin position="148"/>
        <end position="170"/>
    </location>
</feature>
<keyword evidence="1" id="KW-0812">Transmembrane</keyword>
<dbReference type="RefSeq" id="WP_345517014.1">
    <property type="nucleotide sequence ID" value="NZ_BAAAXD010000042.1"/>
</dbReference>
<reference evidence="2 3" key="1">
    <citation type="submission" date="2024-09" db="EMBL/GenBank/DDBJ databases">
        <authorList>
            <person name="Sun Q."/>
            <person name="Mori K."/>
        </authorList>
    </citation>
    <scope>NUCLEOTIDE SEQUENCE [LARGE SCALE GENOMIC DNA]</scope>
    <source>
        <strain evidence="2 3">JCM 3331</strain>
    </source>
</reference>
<sequence>MGRQQVTEEKSKSKSFVEKAAYVVTPGTAVLGLLYYFGATYWNAYYAYFGIRVNQLDYSIQDYLLGSPQALFLPVWVLLTLGVLVFFTFRWAERELARPRHTQLRTLVCRSAAAAGVALLLLGFPVFLEPPWWSDLVLSRLRSGWPRDLVPTLFVAIGAVLMLLALRLYHRSGGQDEGPWRLAEGFMVAVLAMVLFFDVARYARGVGESSAAAEAQRHFSDLPAVLVHAREPIEPASAAIRCVDEGKQHQPFRYRCEGYRVLAHSKTHYYLIPGDRDPQWGDVTMILMDDASIRVQVRGEYWGTGAS</sequence>
<evidence type="ECO:0000313" key="3">
    <source>
        <dbReference type="Proteomes" id="UP001589710"/>
    </source>
</evidence>
<keyword evidence="1" id="KW-0472">Membrane</keyword>
<feature type="transmembrane region" description="Helical" evidence="1">
    <location>
        <begin position="71"/>
        <end position="92"/>
    </location>
</feature>
<accession>A0ABV5R7I1</accession>
<keyword evidence="1" id="KW-1133">Transmembrane helix</keyword>
<dbReference type="Proteomes" id="UP001589710">
    <property type="component" value="Unassembled WGS sequence"/>
</dbReference>
<evidence type="ECO:0000313" key="2">
    <source>
        <dbReference type="EMBL" id="MFB9573824.1"/>
    </source>
</evidence>
<feature type="transmembrane region" description="Helical" evidence="1">
    <location>
        <begin position="104"/>
        <end position="128"/>
    </location>
</feature>
<evidence type="ECO:0000256" key="1">
    <source>
        <dbReference type="SAM" id="Phobius"/>
    </source>
</evidence>
<name>A0ABV5R7I1_9ACTN</name>
<protein>
    <submittedName>
        <fullName evidence="2">Uncharacterized protein</fullName>
    </submittedName>
</protein>
<keyword evidence="3" id="KW-1185">Reference proteome</keyword>
<comment type="caution">
    <text evidence="2">The sequence shown here is derived from an EMBL/GenBank/DDBJ whole genome shotgun (WGS) entry which is preliminary data.</text>
</comment>
<organism evidence="2 3">
    <name type="scientific">Streptomyces yanii</name>
    <dbReference type="NCBI Taxonomy" id="78510"/>
    <lineage>
        <taxon>Bacteria</taxon>
        <taxon>Bacillati</taxon>
        <taxon>Actinomycetota</taxon>
        <taxon>Actinomycetes</taxon>
        <taxon>Kitasatosporales</taxon>
        <taxon>Streptomycetaceae</taxon>
        <taxon>Streptomyces</taxon>
    </lineage>
</organism>
<feature type="transmembrane region" description="Helical" evidence="1">
    <location>
        <begin position="182"/>
        <end position="203"/>
    </location>
</feature>
<dbReference type="EMBL" id="JBHMCG010000074">
    <property type="protein sequence ID" value="MFB9573824.1"/>
    <property type="molecule type" value="Genomic_DNA"/>
</dbReference>
<proteinExistence type="predicted"/>
<gene>
    <name evidence="2" type="ORF">ACFFTL_16270</name>
</gene>
<feature type="transmembrane region" description="Helical" evidence="1">
    <location>
        <begin position="20"/>
        <end position="38"/>
    </location>
</feature>